<evidence type="ECO:0000256" key="4">
    <source>
        <dbReference type="ARBA" id="ARBA00012266"/>
    </source>
</evidence>
<keyword evidence="13" id="KW-1185">Reference proteome</keyword>
<dbReference type="InterPro" id="IPR015890">
    <property type="entry name" value="Chorismate_C"/>
</dbReference>
<evidence type="ECO:0000256" key="1">
    <source>
        <dbReference type="ARBA" id="ARBA00004873"/>
    </source>
</evidence>
<dbReference type="PANTHER" id="PTHR11236:SF9">
    <property type="entry name" value="ANTHRANILATE SYNTHASE COMPONENT 1"/>
    <property type="match status" value="1"/>
</dbReference>
<evidence type="ECO:0000256" key="9">
    <source>
        <dbReference type="ARBA" id="ARBA00056457"/>
    </source>
</evidence>
<keyword evidence="6" id="KW-0822">Tryptophan biosynthesis</keyword>
<dbReference type="GO" id="GO:0004049">
    <property type="term" value="F:anthranilate synthase activity"/>
    <property type="evidence" value="ECO:0007669"/>
    <property type="project" value="UniProtKB-EC"/>
</dbReference>
<evidence type="ECO:0000256" key="6">
    <source>
        <dbReference type="ARBA" id="ARBA00022822"/>
    </source>
</evidence>
<feature type="domain" description="Anthranilate synthase component I N-terminal" evidence="11">
    <location>
        <begin position="92"/>
        <end position="245"/>
    </location>
</feature>
<name>A0A835RVT4_VANPL</name>
<dbReference type="SUPFAM" id="SSF56322">
    <property type="entry name" value="ADC synthase"/>
    <property type="match status" value="1"/>
</dbReference>
<dbReference type="FunFam" id="3.60.120.10:FF:000003">
    <property type="entry name" value="Anthranilate synthase component 1"/>
    <property type="match status" value="1"/>
</dbReference>
<comment type="similarity">
    <text evidence="2">Belongs to the anthranilate synthase component I family.</text>
</comment>
<dbReference type="InterPro" id="IPR005801">
    <property type="entry name" value="ADC_synthase"/>
</dbReference>
<gene>
    <name evidence="12" type="ORF">HPP92_006391</name>
</gene>
<evidence type="ECO:0000313" key="12">
    <source>
        <dbReference type="EMBL" id="KAG0492993.1"/>
    </source>
</evidence>
<dbReference type="OrthoDB" id="694308at2759"/>
<dbReference type="InterPro" id="IPR006805">
    <property type="entry name" value="Anth_synth_I_N"/>
</dbReference>
<evidence type="ECO:0000256" key="7">
    <source>
        <dbReference type="ARBA" id="ARBA00023141"/>
    </source>
</evidence>
<dbReference type="InterPro" id="IPR005256">
    <property type="entry name" value="Anth_synth_I_PabB"/>
</dbReference>
<dbReference type="PRINTS" id="PR00095">
    <property type="entry name" value="ANTSNTHASEI"/>
</dbReference>
<dbReference type="GO" id="GO:0000162">
    <property type="term" value="P:L-tryptophan biosynthetic process"/>
    <property type="evidence" value="ECO:0007669"/>
    <property type="project" value="UniProtKB-UniPathway"/>
</dbReference>
<evidence type="ECO:0000259" key="10">
    <source>
        <dbReference type="Pfam" id="PF00425"/>
    </source>
</evidence>
<dbReference type="UniPathway" id="UPA00035">
    <property type="reaction ID" value="UER00040"/>
</dbReference>
<comment type="subunit">
    <text evidence="3">Heterotetramer consisting of two non-identical subunits: a beta subunit and a large alpha subunit.</text>
</comment>
<comment type="caution">
    <text evidence="12">The sequence shown here is derived from an EMBL/GenBank/DDBJ whole genome shotgun (WGS) entry which is preliminary data.</text>
</comment>
<dbReference type="Pfam" id="PF04715">
    <property type="entry name" value="Anth_synt_I_N"/>
    <property type="match status" value="1"/>
</dbReference>
<reference evidence="12 13" key="1">
    <citation type="journal article" date="2020" name="Nat. Food">
        <title>A phased Vanilla planifolia genome enables genetic improvement of flavour and production.</title>
        <authorList>
            <person name="Hasing T."/>
            <person name="Tang H."/>
            <person name="Brym M."/>
            <person name="Khazi F."/>
            <person name="Huang T."/>
            <person name="Chambers A.H."/>
        </authorList>
    </citation>
    <scope>NUCLEOTIDE SEQUENCE [LARGE SCALE GENOMIC DNA]</scope>
    <source>
        <tissue evidence="12">Leaf</tissue>
    </source>
</reference>
<keyword evidence="8" id="KW-0456">Lyase</keyword>
<proteinExistence type="inferred from homology"/>
<evidence type="ECO:0000256" key="3">
    <source>
        <dbReference type="ARBA" id="ARBA00011653"/>
    </source>
</evidence>
<protein>
    <recommendedName>
        <fullName evidence="4">anthranilate synthase</fullName>
        <ecNumber evidence="4">4.1.3.27</ecNumber>
    </recommendedName>
</protein>
<evidence type="ECO:0000256" key="5">
    <source>
        <dbReference type="ARBA" id="ARBA00022605"/>
    </source>
</evidence>
<evidence type="ECO:0000259" key="11">
    <source>
        <dbReference type="Pfam" id="PF04715"/>
    </source>
</evidence>
<dbReference type="Proteomes" id="UP000636800">
    <property type="component" value="Chromosome 2"/>
</dbReference>
<dbReference type="AlphaFoldDB" id="A0A835RVT4"/>
<keyword evidence="7" id="KW-0057">Aromatic amino acid biosynthesis</keyword>
<dbReference type="PANTHER" id="PTHR11236">
    <property type="entry name" value="AMINOBENZOATE/ANTHRANILATE SYNTHASE"/>
    <property type="match status" value="1"/>
</dbReference>
<organism evidence="12 13">
    <name type="scientific">Vanilla planifolia</name>
    <name type="common">Vanilla</name>
    <dbReference type="NCBI Taxonomy" id="51239"/>
    <lineage>
        <taxon>Eukaryota</taxon>
        <taxon>Viridiplantae</taxon>
        <taxon>Streptophyta</taxon>
        <taxon>Embryophyta</taxon>
        <taxon>Tracheophyta</taxon>
        <taxon>Spermatophyta</taxon>
        <taxon>Magnoliopsida</taxon>
        <taxon>Liliopsida</taxon>
        <taxon>Asparagales</taxon>
        <taxon>Orchidaceae</taxon>
        <taxon>Vanilloideae</taxon>
        <taxon>Vanilleae</taxon>
        <taxon>Vanilla</taxon>
    </lineage>
</organism>
<dbReference type="EMBL" id="JADCNL010000002">
    <property type="protein sequence ID" value="KAG0492993.1"/>
    <property type="molecule type" value="Genomic_DNA"/>
</dbReference>
<accession>A0A835RVT4</accession>
<dbReference type="Gene3D" id="3.60.120.10">
    <property type="entry name" value="Anthranilate synthase"/>
    <property type="match status" value="1"/>
</dbReference>
<dbReference type="Pfam" id="PF00425">
    <property type="entry name" value="Chorismate_bind"/>
    <property type="match status" value="1"/>
</dbReference>
<dbReference type="EC" id="4.1.3.27" evidence="4"/>
<evidence type="ECO:0000313" key="13">
    <source>
        <dbReference type="Proteomes" id="UP000636800"/>
    </source>
</evidence>
<comment type="pathway">
    <text evidence="1">Amino-acid biosynthesis; L-tryptophan biosynthesis; L-tryptophan from chorismate: step 1/5.</text>
</comment>
<comment type="function">
    <text evidence="9">Part of a heterotetrameric complex that catalyzes the two-step biosynthesis of anthranilate, an intermediate in the biosynthesis of L-tryptophan. In the first step, the glutamine-binding beta subunit of anthranilate synthase (AS) provides the glutamine amidotransferase activity which generates ammonia as a substrate that, along with chorismate, is used in the second step, catalyzed by the large alpha subunit of AS to produce anthranilate.</text>
</comment>
<evidence type="ECO:0000256" key="8">
    <source>
        <dbReference type="ARBA" id="ARBA00023239"/>
    </source>
</evidence>
<sequence>MEALTISKSLILSSFQRPVRSLDRRLVASRSSHTFSLNHSPHDRRRSLPSFRRAFLPHPFALLADKEEATRFEKACSDGANVVPLYRCIFSDHLTPVLAYRCLVREDDREAPSFLFESVEQGSHGTNVGRYSIVGAQPAMEIVAKENMVSILNHEEGFKTEKMVDDPMEVPRAIMEGWNPQHIDELPDAFCGGWVGYFSYDTVRYIEKKKLPFTSSPEDDRKLPDVHLGLYNEVIVFDNVEKKAFVIHWVHLNRYSSIVDAYQKGRIQLENLLSRVHNTIIPRLTAGSVKLQTHQFGASLKMSSMRSEQYKEAVIRAKEHIIAGDIFQIVLSQRFQRYTFADPFEVYRALRIVNPSPYMTYLQARGSILVASSPEILTRVKRKKIVNRPLAGTIRRGKTKEEDQMLEQLLLADEKQCAEHIMLVDLGRNDVGKVSKFGSVVLEKLMNVERYSHVMHISSTVTGELFDHLSSWDALRAALPVGTVSGAPKVRAMELIDELEVTRRGPYSGGFGGISFNGDMDIALALRTIVFPTGSRYNTMYSYKNQDRRQEWVAHLQAGAGIVADSNPDDEQMECENKAAALARAIDLAESTFVDKEE</sequence>
<feature type="domain" description="Chorismate-utilising enzyme C-terminal" evidence="10">
    <location>
        <begin position="307"/>
        <end position="578"/>
    </location>
</feature>
<dbReference type="NCBIfam" id="TIGR00564">
    <property type="entry name" value="trpE_most"/>
    <property type="match status" value="1"/>
</dbReference>
<dbReference type="InterPro" id="IPR019999">
    <property type="entry name" value="Anth_synth_I-like"/>
</dbReference>
<keyword evidence="5" id="KW-0028">Amino-acid biosynthesis</keyword>
<evidence type="ECO:0000256" key="2">
    <source>
        <dbReference type="ARBA" id="ARBA00009562"/>
    </source>
</evidence>